<evidence type="ECO:0000256" key="1">
    <source>
        <dbReference type="SAM" id="MobiDB-lite"/>
    </source>
</evidence>
<proteinExistence type="predicted"/>
<keyword evidence="3" id="KW-1185">Reference proteome</keyword>
<accession>U6MQF8</accession>
<feature type="compositionally biased region" description="Basic and acidic residues" evidence="1">
    <location>
        <begin position="168"/>
        <end position="177"/>
    </location>
</feature>
<reference evidence="2" key="2">
    <citation type="submission" date="2013-10" db="EMBL/GenBank/DDBJ databases">
        <authorList>
            <person name="Aslett M."/>
        </authorList>
    </citation>
    <scope>NUCLEOTIDE SEQUENCE [LARGE SCALE GENOMIC DNA]</scope>
    <source>
        <strain evidence="2">Houghton</strain>
    </source>
</reference>
<dbReference type="PANTHER" id="PTHR46007">
    <property type="entry name" value="MEDIATOR OF RNA POLYMERASE II TRANSCRIPTION SUBUNIT 12"/>
    <property type="match status" value="1"/>
</dbReference>
<evidence type="ECO:0000313" key="3">
    <source>
        <dbReference type="Proteomes" id="UP000030754"/>
    </source>
</evidence>
<dbReference type="EMBL" id="HG723122">
    <property type="protein sequence ID" value="CDJ65313.1"/>
    <property type="molecule type" value="Genomic_DNA"/>
</dbReference>
<feature type="region of interest" description="Disordered" evidence="1">
    <location>
        <begin position="824"/>
        <end position="857"/>
    </location>
</feature>
<feature type="region of interest" description="Disordered" evidence="1">
    <location>
        <begin position="460"/>
        <end position="484"/>
    </location>
</feature>
<organism evidence="2 3">
    <name type="scientific">Eimeria necatrix</name>
    <dbReference type="NCBI Taxonomy" id="51315"/>
    <lineage>
        <taxon>Eukaryota</taxon>
        <taxon>Sar</taxon>
        <taxon>Alveolata</taxon>
        <taxon>Apicomplexa</taxon>
        <taxon>Conoidasida</taxon>
        <taxon>Coccidia</taxon>
        <taxon>Eucoccidiorida</taxon>
        <taxon>Eimeriorina</taxon>
        <taxon>Eimeriidae</taxon>
        <taxon>Eimeria</taxon>
    </lineage>
</organism>
<feature type="compositionally biased region" description="Low complexity" evidence="1">
    <location>
        <begin position="460"/>
        <end position="478"/>
    </location>
</feature>
<dbReference type="GO" id="GO:0003713">
    <property type="term" value="F:transcription coactivator activity"/>
    <property type="evidence" value="ECO:0007669"/>
    <property type="project" value="TreeGrafter"/>
</dbReference>
<dbReference type="InterPro" id="IPR051647">
    <property type="entry name" value="Mediator_comp_sub12"/>
</dbReference>
<sequence length="964" mass="105810">MRTSRHKLHLILQLAKHQKRKLQSKSSNGGEKGSNSKCAAPGTSHLPIVALSGNGGDCFLERSYSVSSSNKHSNPCSKQDSIRPLRHTLVAPREQQQQHLLQLSTKRKKLLHRKWLKERHFVLGRCGHHRLLQARRLASLQLLRCSNEQQQRSSNSRKHGSSSYTNETCRENNGNEKIKRRRHSSSNFANSCSQCNFSNGVSSNSGSATTNSSTASVEKANSSPVLEPAPKCAFTNIEFEEGASQALQRLPDQEKYQELVQQHQVNQRSVQQQQEWHMQEQQCRQQQEREEICEVKPFIEGVLGGFSRSSTSGSRQHQQEQEQQDQQQKKQVEQLLNPLIDPLEASGSSAGDSSSTGEFHNYQQDQQLLLQQTPVCLQPRHTGKSSVRRSQQQQQQQGFELAADPEEIRRRQQRLQRDWGKEPIFCRIPSQSKHAPTLRELKDRLERLVQQQRQQNELQRQVQCHQGEKQQQQNAQEGSEVNDNDPQLCSAQVLQQQAGCCCFGGNEHGSSQLLAGQLLLRQRRQQQEAWRILWRDFAQEEFRALRQHCIAQRRSVLKAALTVPAATAGAAESAAGGDCPTEASPIALEAEGAADAIAPTAAAAASTPAGGVDSAAALTSRAAPAEGDAAATGAEAVVDSSKCQQLDVDGFLLQLLLQNLAAAAAAADAAESAVCCAALERLLLRKCVARAASGASAAAASTGFHALLQQGLAFRLLLTTAAGAAALSTANSSMGSSLTLVTRIENEQQQQPQPHQCQQQQQSVASWARRLAASLRLRNFNRAFKLLQLLQQQASREHCSVTSCKGNTRHTCCSSSEGLETPMGSCSMQGQQQAEEQHMQQQKHCGPQQPQQHGAQQQQHESILIDLFLALLPLLRSAFVELLLQAGPQKHREAAAAAAAAVAAAGNISTAAQGISPHMVNPLHSELLLKQHQQQLLLLQQERSKADAVLKSLPLSVRRQLLLL</sequence>
<dbReference type="VEuPathDB" id="ToxoDB:ENH_00007090"/>
<feature type="region of interest" description="Disordered" evidence="1">
    <location>
        <begin position="379"/>
        <end position="415"/>
    </location>
</feature>
<evidence type="ECO:0000313" key="2">
    <source>
        <dbReference type="EMBL" id="CDJ65313.1"/>
    </source>
</evidence>
<feature type="compositionally biased region" description="Low complexity" evidence="1">
    <location>
        <begin position="201"/>
        <end position="217"/>
    </location>
</feature>
<feature type="compositionally biased region" description="Low complexity" evidence="1">
    <location>
        <begin position="305"/>
        <end position="316"/>
    </location>
</feature>
<feature type="compositionally biased region" description="Basic and acidic residues" evidence="1">
    <location>
        <begin position="406"/>
        <end position="415"/>
    </location>
</feature>
<feature type="compositionally biased region" description="Low complexity" evidence="1">
    <location>
        <begin position="828"/>
        <end position="857"/>
    </location>
</feature>
<dbReference type="Proteomes" id="UP000030754">
    <property type="component" value="Unassembled WGS sequence"/>
</dbReference>
<feature type="region of interest" description="Disordered" evidence="1">
    <location>
        <begin position="304"/>
        <end position="330"/>
    </location>
</feature>
<dbReference type="OrthoDB" id="10594717at2759"/>
<dbReference type="GO" id="GO:0016592">
    <property type="term" value="C:mediator complex"/>
    <property type="evidence" value="ECO:0007669"/>
    <property type="project" value="TreeGrafter"/>
</dbReference>
<reference evidence="2" key="1">
    <citation type="submission" date="2013-10" db="EMBL/GenBank/DDBJ databases">
        <title>Genomic analysis of the causative agents of coccidiosis in chickens.</title>
        <authorList>
            <person name="Reid A.J."/>
            <person name="Blake D."/>
            <person name="Billington K."/>
            <person name="Browne H."/>
            <person name="Dunn M."/>
            <person name="Hung S."/>
            <person name="Kawahara F."/>
            <person name="Miranda-Saavedra D."/>
            <person name="Mourier T."/>
            <person name="Nagra H."/>
            <person name="Otto T.D."/>
            <person name="Rawlings N."/>
            <person name="Sanchez A."/>
            <person name="Sanders M."/>
            <person name="Subramaniam C."/>
            <person name="Tay Y."/>
            <person name="Dear P."/>
            <person name="Doerig C."/>
            <person name="Gruber A."/>
            <person name="Parkinson J."/>
            <person name="Shirley M."/>
            <person name="Wan K.L."/>
            <person name="Berriman M."/>
            <person name="Tomley F."/>
            <person name="Pain A."/>
        </authorList>
    </citation>
    <scope>NUCLEOTIDE SEQUENCE [LARGE SCALE GENOMIC DNA]</scope>
    <source>
        <strain evidence="2">Houghton</strain>
    </source>
</reference>
<feature type="compositionally biased region" description="Low complexity" evidence="1">
    <location>
        <begin position="24"/>
        <end position="37"/>
    </location>
</feature>
<dbReference type="RefSeq" id="XP_013433780.1">
    <property type="nucleotide sequence ID" value="XM_013578326.1"/>
</dbReference>
<feature type="region of interest" description="Disordered" evidence="1">
    <location>
        <begin position="201"/>
        <end position="228"/>
    </location>
</feature>
<dbReference type="PANTHER" id="PTHR46007:SF8">
    <property type="entry name" value="C2H2-TYPE DOMAIN-CONTAINING PROTEIN"/>
    <property type="match status" value="1"/>
</dbReference>
<feature type="region of interest" description="Disordered" evidence="1">
    <location>
        <begin position="148"/>
        <end position="188"/>
    </location>
</feature>
<dbReference type="AlphaFoldDB" id="U6MQF8"/>
<protein>
    <submittedName>
        <fullName evidence="2">Uncharacterized protein</fullName>
    </submittedName>
</protein>
<dbReference type="GeneID" id="25470899"/>
<feature type="region of interest" description="Disordered" evidence="1">
    <location>
        <begin position="16"/>
        <end position="42"/>
    </location>
</feature>
<gene>
    <name evidence="2" type="ORF">ENH_00007090</name>
</gene>
<name>U6MQF8_9EIME</name>
<dbReference type="GO" id="GO:0045944">
    <property type="term" value="P:positive regulation of transcription by RNA polymerase II"/>
    <property type="evidence" value="ECO:0007669"/>
    <property type="project" value="TreeGrafter"/>
</dbReference>